<evidence type="ECO:0000256" key="5">
    <source>
        <dbReference type="SAM" id="Phobius"/>
    </source>
</evidence>
<dbReference type="Pfam" id="PF02630">
    <property type="entry name" value="SCO1-SenC"/>
    <property type="match status" value="1"/>
</dbReference>
<dbReference type="CDD" id="cd02968">
    <property type="entry name" value="SCO"/>
    <property type="match status" value="1"/>
</dbReference>
<comment type="caution">
    <text evidence="7">The sequence shown here is derived from an EMBL/GenBank/DDBJ whole genome shotgun (WGS) entry which is preliminary data.</text>
</comment>
<dbReference type="GO" id="GO:0046872">
    <property type="term" value="F:metal ion binding"/>
    <property type="evidence" value="ECO:0007669"/>
    <property type="project" value="UniProtKB-KW"/>
</dbReference>
<dbReference type="AlphaFoldDB" id="A0A367WXN2"/>
<gene>
    <name evidence="7" type="ORF">TH25_17275</name>
</gene>
<dbReference type="InterPro" id="IPR003782">
    <property type="entry name" value="SCO1/SenC"/>
</dbReference>
<protein>
    <submittedName>
        <fullName evidence="7">Electron transporter</fullName>
    </submittedName>
</protein>
<evidence type="ECO:0000256" key="2">
    <source>
        <dbReference type="ARBA" id="ARBA00023008"/>
    </source>
</evidence>
<keyword evidence="2 3" id="KW-0186">Copper</keyword>
<dbReference type="Gene3D" id="3.40.30.10">
    <property type="entry name" value="Glutaredoxin"/>
    <property type="match status" value="1"/>
</dbReference>
<evidence type="ECO:0000256" key="3">
    <source>
        <dbReference type="PIRSR" id="PIRSR603782-1"/>
    </source>
</evidence>
<dbReference type="Proteomes" id="UP000252517">
    <property type="component" value="Unassembled WGS sequence"/>
</dbReference>
<dbReference type="EMBL" id="JPWH01000015">
    <property type="protein sequence ID" value="RCK45979.1"/>
    <property type="molecule type" value="Genomic_DNA"/>
</dbReference>
<comment type="similarity">
    <text evidence="1">Belongs to the SCO1/2 family.</text>
</comment>
<evidence type="ECO:0000259" key="6">
    <source>
        <dbReference type="PROSITE" id="PS51352"/>
    </source>
</evidence>
<dbReference type="PANTHER" id="PTHR12151">
    <property type="entry name" value="ELECTRON TRANSPORT PROTIN SCO1/SENC FAMILY MEMBER"/>
    <property type="match status" value="1"/>
</dbReference>
<dbReference type="RefSeq" id="WP_114089485.1">
    <property type="nucleotide sequence ID" value="NZ_JPWH01000015.1"/>
</dbReference>
<dbReference type="PROSITE" id="PS51352">
    <property type="entry name" value="THIOREDOXIN_2"/>
    <property type="match status" value="1"/>
</dbReference>
<keyword evidence="5" id="KW-0812">Transmembrane</keyword>
<keyword evidence="5" id="KW-1133">Transmembrane helix</keyword>
<dbReference type="FunFam" id="3.40.30.10:FF:000013">
    <property type="entry name" value="Blast:Protein SCO1 homolog, mitochondrial"/>
    <property type="match status" value="1"/>
</dbReference>
<dbReference type="InterPro" id="IPR036249">
    <property type="entry name" value="Thioredoxin-like_sf"/>
</dbReference>
<proteinExistence type="inferred from homology"/>
<feature type="binding site" evidence="3">
    <location>
        <position position="175"/>
    </location>
    <ligand>
        <name>Cu cation</name>
        <dbReference type="ChEBI" id="CHEBI:23378"/>
    </ligand>
</feature>
<feature type="transmembrane region" description="Helical" evidence="5">
    <location>
        <begin position="12"/>
        <end position="32"/>
    </location>
</feature>
<feature type="disulfide bond" description="Redox-active" evidence="4">
    <location>
        <begin position="85"/>
        <end position="89"/>
    </location>
</feature>
<dbReference type="InterPro" id="IPR013766">
    <property type="entry name" value="Thioredoxin_domain"/>
</dbReference>
<dbReference type="SUPFAM" id="SSF52833">
    <property type="entry name" value="Thioredoxin-like"/>
    <property type="match status" value="1"/>
</dbReference>
<name>A0A367WXN2_9PROT</name>
<dbReference type="OrthoDB" id="9790194at2"/>
<keyword evidence="4" id="KW-1015">Disulfide bond</keyword>
<feature type="domain" description="Thioredoxin" evidence="6">
    <location>
        <begin position="31"/>
        <end position="211"/>
    </location>
</feature>
<organism evidence="7 8">
    <name type="scientific">Thalassospira profundimaris</name>
    <dbReference type="NCBI Taxonomy" id="502049"/>
    <lineage>
        <taxon>Bacteria</taxon>
        <taxon>Pseudomonadati</taxon>
        <taxon>Pseudomonadota</taxon>
        <taxon>Alphaproteobacteria</taxon>
        <taxon>Rhodospirillales</taxon>
        <taxon>Thalassospiraceae</taxon>
        <taxon>Thalassospira</taxon>
    </lineage>
</organism>
<evidence type="ECO:0000313" key="8">
    <source>
        <dbReference type="Proteomes" id="UP000252517"/>
    </source>
</evidence>
<accession>A0A367WXN2</accession>
<keyword evidence="5" id="KW-0472">Membrane</keyword>
<keyword evidence="3" id="KW-0479">Metal-binding</keyword>
<feature type="binding site" evidence="3">
    <location>
        <position position="85"/>
    </location>
    <ligand>
        <name>Cu cation</name>
        <dbReference type="ChEBI" id="CHEBI:23378"/>
    </ligand>
</feature>
<sequence>MASFTSPSLVRIRYALWGLIVVAALVLAGLYMRGTPAPQESRQATQSGEAAVRSEFTLTDHTGKRVTEADFLGRWQMVFFGFTYCPDVCPTTLAYMATVLDTLGETADKIAPLFITVDPGRDTPKVMADYVSAFHHRLVGLTGSEVDVAAAADAFRAYYERMEEDSAPDGYLMTHSGHIYLMTPEGRFEAVFREGDQPPEEMARKIQNIMEKYGK</sequence>
<dbReference type="PANTHER" id="PTHR12151:SF25">
    <property type="entry name" value="LINALOOL DEHYDRATASE_ISOMERASE DOMAIN-CONTAINING PROTEIN"/>
    <property type="match status" value="1"/>
</dbReference>
<evidence type="ECO:0000313" key="7">
    <source>
        <dbReference type="EMBL" id="RCK45979.1"/>
    </source>
</evidence>
<reference evidence="7 8" key="1">
    <citation type="submission" date="2014-07" db="EMBL/GenBank/DDBJ databases">
        <title>Draft genome sequence of Thalassospira profundimaris S25-3-2.</title>
        <authorList>
            <person name="Lai Q."/>
            <person name="Shao Z."/>
        </authorList>
    </citation>
    <scope>NUCLEOTIDE SEQUENCE [LARGE SCALE GENOMIC DNA]</scope>
    <source>
        <strain evidence="7 8">S25-3-2</strain>
    </source>
</reference>
<evidence type="ECO:0000256" key="4">
    <source>
        <dbReference type="PIRSR" id="PIRSR603782-2"/>
    </source>
</evidence>
<evidence type="ECO:0000256" key="1">
    <source>
        <dbReference type="ARBA" id="ARBA00010996"/>
    </source>
</evidence>
<feature type="binding site" evidence="3">
    <location>
        <position position="89"/>
    </location>
    <ligand>
        <name>Cu cation</name>
        <dbReference type="ChEBI" id="CHEBI:23378"/>
    </ligand>
</feature>